<evidence type="ECO:0000313" key="1">
    <source>
        <dbReference type="EMBL" id="KAK1881270.1"/>
    </source>
</evidence>
<proteinExistence type="predicted"/>
<accession>A0AAD9F0Q0</accession>
<dbReference type="EMBL" id="JASDAP010000024">
    <property type="protein sequence ID" value="KAK1881270.1"/>
    <property type="molecule type" value="Genomic_DNA"/>
</dbReference>
<sequence>MLSLSASCCLDCCPFLLLKTTTVSQYSLKQPLSGLVLCLVSYPESPHSVETDAGVWVAAGDEGPANVSGQDVGNDSS</sequence>
<dbReference type="Proteomes" id="UP001228049">
    <property type="component" value="Unassembled WGS sequence"/>
</dbReference>
<organism evidence="1 2">
    <name type="scientific">Dissostichus eleginoides</name>
    <name type="common">Patagonian toothfish</name>
    <name type="synonym">Dissostichus amissus</name>
    <dbReference type="NCBI Taxonomy" id="100907"/>
    <lineage>
        <taxon>Eukaryota</taxon>
        <taxon>Metazoa</taxon>
        <taxon>Chordata</taxon>
        <taxon>Craniata</taxon>
        <taxon>Vertebrata</taxon>
        <taxon>Euteleostomi</taxon>
        <taxon>Actinopterygii</taxon>
        <taxon>Neopterygii</taxon>
        <taxon>Teleostei</taxon>
        <taxon>Neoteleostei</taxon>
        <taxon>Acanthomorphata</taxon>
        <taxon>Eupercaria</taxon>
        <taxon>Perciformes</taxon>
        <taxon>Notothenioidei</taxon>
        <taxon>Nototheniidae</taxon>
        <taxon>Dissostichus</taxon>
    </lineage>
</organism>
<protein>
    <submittedName>
        <fullName evidence="1">UDP-N-acetylmuramate--L-alanine ligase</fullName>
    </submittedName>
</protein>
<gene>
    <name evidence="1" type="ORF">KUDE01_024436</name>
</gene>
<evidence type="ECO:0000313" key="2">
    <source>
        <dbReference type="Proteomes" id="UP001228049"/>
    </source>
</evidence>
<dbReference type="AlphaFoldDB" id="A0AAD9F0Q0"/>
<reference evidence="1" key="1">
    <citation type="submission" date="2023-04" db="EMBL/GenBank/DDBJ databases">
        <title>Chromosome-level genome of Chaenocephalus aceratus.</title>
        <authorList>
            <person name="Park H."/>
        </authorList>
    </citation>
    <scope>NUCLEOTIDE SEQUENCE</scope>
    <source>
        <strain evidence="1">DE</strain>
        <tissue evidence="1">Muscle</tissue>
    </source>
</reference>
<dbReference type="GO" id="GO:0016874">
    <property type="term" value="F:ligase activity"/>
    <property type="evidence" value="ECO:0007669"/>
    <property type="project" value="UniProtKB-KW"/>
</dbReference>
<name>A0AAD9F0Q0_DISEL</name>
<comment type="caution">
    <text evidence="1">The sequence shown here is derived from an EMBL/GenBank/DDBJ whole genome shotgun (WGS) entry which is preliminary data.</text>
</comment>
<keyword evidence="1" id="KW-0436">Ligase</keyword>
<keyword evidence="2" id="KW-1185">Reference proteome</keyword>